<organism evidence="2 3">
    <name type="scientific">Gymnopus androsaceus JB14</name>
    <dbReference type="NCBI Taxonomy" id="1447944"/>
    <lineage>
        <taxon>Eukaryota</taxon>
        <taxon>Fungi</taxon>
        <taxon>Dikarya</taxon>
        <taxon>Basidiomycota</taxon>
        <taxon>Agaricomycotina</taxon>
        <taxon>Agaricomycetes</taxon>
        <taxon>Agaricomycetidae</taxon>
        <taxon>Agaricales</taxon>
        <taxon>Marasmiineae</taxon>
        <taxon>Omphalotaceae</taxon>
        <taxon>Gymnopus</taxon>
    </lineage>
</organism>
<dbReference type="EMBL" id="ML769513">
    <property type="protein sequence ID" value="KAE9396480.1"/>
    <property type="molecule type" value="Genomic_DNA"/>
</dbReference>
<evidence type="ECO:0000256" key="1">
    <source>
        <dbReference type="SAM" id="MobiDB-lite"/>
    </source>
</evidence>
<reference evidence="2" key="1">
    <citation type="journal article" date="2019" name="Environ. Microbiol.">
        <title>Fungal ecological strategies reflected in gene transcription - a case study of two litter decomposers.</title>
        <authorList>
            <person name="Barbi F."/>
            <person name="Kohler A."/>
            <person name="Barry K."/>
            <person name="Baskaran P."/>
            <person name="Daum C."/>
            <person name="Fauchery L."/>
            <person name="Ihrmark K."/>
            <person name="Kuo A."/>
            <person name="LaButti K."/>
            <person name="Lipzen A."/>
            <person name="Morin E."/>
            <person name="Grigoriev I.V."/>
            <person name="Henrissat B."/>
            <person name="Lindahl B."/>
            <person name="Martin F."/>
        </authorList>
    </citation>
    <scope>NUCLEOTIDE SEQUENCE</scope>
    <source>
        <strain evidence="2">JB14</strain>
    </source>
</reference>
<sequence>MSHIISVHPLASLPMATAAVINPRTSIDSLRSTTTSRSNILHRLQKALPTADKDVWASTHGSKPNPLPARFADLKKQLIKSNDYDAVQASWDRLLLALEKRSVEIASAGPAAVPYVNFTDIQASNGQFPTEIAETIRTAGCCVVRGVVPRAQALEWKASLISYVDRHQDIRRIPSASDPQIYVTFWQKAQIEARSHPAVIRAQVAMSQLYKANEDTEVDLVNQALYADRWRVRRPGAPGAFGPHLDNGSIERWEDEEYRKVFGKIWEGKWEEYDAWDMDHRAEAIMDLYGGPGACSAFRSLQGWLSIDDNGPQYFSTSFFGADPGQGQVVKDIWHPHLCLNKTVVSCPKASPGDYLFWHCDLVHSVEKEHKGSNDSSVIYIPVVPLCGYNVGNLVEQRKAFLEGVPPPDMPPESETEGLERDHEDRGKPEDILTMEGRRLMGLEPFEVNEVGITKGQKAIRQIANEALGF</sequence>
<protein>
    <submittedName>
        <fullName evidence="2">DUF1479-domain-containing protein</fullName>
    </submittedName>
</protein>
<evidence type="ECO:0000313" key="3">
    <source>
        <dbReference type="Proteomes" id="UP000799118"/>
    </source>
</evidence>
<accession>A0A6A4HF92</accession>
<name>A0A6A4HF92_9AGAR</name>
<dbReference type="PANTHER" id="PTHR30613:SF1">
    <property type="entry name" value="DUF1479 DOMAIN PROTEIN (AFU_ORTHOLOGUE AFUA_5G09280)"/>
    <property type="match status" value="1"/>
</dbReference>
<dbReference type="Gene3D" id="2.60.120.330">
    <property type="entry name" value="B-lactam Antibiotic, Isopenicillin N Synthase, Chain"/>
    <property type="match status" value="2"/>
</dbReference>
<feature type="region of interest" description="Disordered" evidence="1">
    <location>
        <begin position="403"/>
        <end position="431"/>
    </location>
</feature>
<gene>
    <name evidence="2" type="ORF">BT96DRAFT_966472</name>
</gene>
<dbReference type="Pfam" id="PF07350">
    <property type="entry name" value="Gig2-like"/>
    <property type="match status" value="2"/>
</dbReference>
<keyword evidence="3" id="KW-1185">Reference proteome</keyword>
<evidence type="ECO:0000313" key="2">
    <source>
        <dbReference type="EMBL" id="KAE9396480.1"/>
    </source>
</evidence>
<dbReference type="SUPFAM" id="SSF51197">
    <property type="entry name" value="Clavaminate synthase-like"/>
    <property type="match status" value="1"/>
</dbReference>
<dbReference type="Proteomes" id="UP000799118">
    <property type="component" value="Unassembled WGS sequence"/>
</dbReference>
<dbReference type="InterPro" id="IPR010856">
    <property type="entry name" value="Gig2-like"/>
</dbReference>
<dbReference type="OrthoDB" id="8249012at2759"/>
<proteinExistence type="predicted"/>
<feature type="compositionally biased region" description="Basic and acidic residues" evidence="1">
    <location>
        <begin position="418"/>
        <end position="431"/>
    </location>
</feature>
<dbReference type="PANTHER" id="PTHR30613">
    <property type="entry name" value="UNCHARACTERIZED PROTEIN YBIU-RELATED"/>
    <property type="match status" value="1"/>
</dbReference>
<dbReference type="InterPro" id="IPR027443">
    <property type="entry name" value="IPNS-like_sf"/>
</dbReference>
<dbReference type="AlphaFoldDB" id="A0A6A4HF92"/>